<dbReference type="Proteomes" id="UP000076962">
    <property type="component" value="Unassembled WGS sequence"/>
</dbReference>
<gene>
    <name evidence="2" type="ORF">THIOM_003019</name>
</gene>
<dbReference type="PANTHER" id="PTHR36842">
    <property type="entry name" value="PROTEIN TOLB HOMOLOG"/>
    <property type="match status" value="1"/>
</dbReference>
<dbReference type="PANTHER" id="PTHR36842:SF1">
    <property type="entry name" value="PROTEIN TOLB"/>
    <property type="match status" value="1"/>
</dbReference>
<dbReference type="InterPro" id="IPR011042">
    <property type="entry name" value="6-blade_b-propeller_TolB-like"/>
</dbReference>
<protein>
    <submittedName>
        <fullName evidence="2">WD40-like beta Propeller protein</fullName>
    </submittedName>
</protein>
<name>A0A176RZV2_9GAMM</name>
<evidence type="ECO:0000313" key="3">
    <source>
        <dbReference type="Proteomes" id="UP000076962"/>
    </source>
</evidence>
<evidence type="ECO:0000256" key="1">
    <source>
        <dbReference type="ARBA" id="ARBA00009820"/>
    </source>
</evidence>
<keyword evidence="3" id="KW-1185">Reference proteome</keyword>
<comment type="similarity">
    <text evidence="1">Belongs to the TolB family.</text>
</comment>
<feature type="non-terminal residue" evidence="2">
    <location>
        <position position="241"/>
    </location>
</feature>
<accession>A0A176RZV2</accession>
<organism evidence="2 3">
    <name type="scientific">Candidatus Thiomargarita nelsonii</name>
    <dbReference type="NCBI Taxonomy" id="1003181"/>
    <lineage>
        <taxon>Bacteria</taxon>
        <taxon>Pseudomonadati</taxon>
        <taxon>Pseudomonadota</taxon>
        <taxon>Gammaproteobacteria</taxon>
        <taxon>Thiotrichales</taxon>
        <taxon>Thiotrichaceae</taxon>
        <taxon>Thiomargarita</taxon>
    </lineage>
</organism>
<dbReference type="Gene3D" id="3.40.630.10">
    <property type="entry name" value="Zn peptidases"/>
    <property type="match status" value="1"/>
</dbReference>
<dbReference type="AlphaFoldDB" id="A0A176RZV2"/>
<dbReference type="Gene3D" id="2.120.10.30">
    <property type="entry name" value="TolB, C-terminal domain"/>
    <property type="match status" value="1"/>
</dbReference>
<comment type="caution">
    <text evidence="2">The sequence shown here is derived from an EMBL/GenBank/DDBJ whole genome shotgun (WGS) entry which is preliminary data.</text>
</comment>
<dbReference type="SUPFAM" id="SSF82171">
    <property type="entry name" value="DPP6 N-terminal domain-like"/>
    <property type="match status" value="1"/>
</dbReference>
<evidence type="ECO:0000313" key="2">
    <source>
        <dbReference type="EMBL" id="OAD21216.1"/>
    </source>
</evidence>
<dbReference type="SUPFAM" id="SSF53187">
    <property type="entry name" value="Zn-dependent exopeptidases"/>
    <property type="match status" value="1"/>
</dbReference>
<dbReference type="EMBL" id="LUTY01001788">
    <property type="protein sequence ID" value="OAD21216.1"/>
    <property type="molecule type" value="Genomic_DNA"/>
</dbReference>
<dbReference type="Pfam" id="PF07676">
    <property type="entry name" value="PD40"/>
    <property type="match status" value="3"/>
</dbReference>
<reference evidence="2 3" key="1">
    <citation type="submission" date="2016-05" db="EMBL/GenBank/DDBJ databases">
        <title>Single-cell genome of chain-forming Candidatus Thiomargarita nelsonii and comparison to other large sulfur-oxidizing bacteria.</title>
        <authorList>
            <person name="Winkel M."/>
            <person name="Salman V."/>
            <person name="Woyke T."/>
            <person name="Schulz-Vogt H."/>
            <person name="Richter M."/>
            <person name="Flood B."/>
            <person name="Bailey J."/>
            <person name="Amann R."/>
            <person name="Mussmann M."/>
        </authorList>
    </citation>
    <scope>NUCLEOTIDE SEQUENCE [LARGE SCALE GENOMIC DNA]</scope>
    <source>
        <strain evidence="2 3">THI036</strain>
    </source>
</reference>
<dbReference type="InterPro" id="IPR011659">
    <property type="entry name" value="WD40"/>
</dbReference>
<proteinExistence type="inferred from homology"/>
<sequence length="241" mass="27661">MTNTPGYDGGAFFSPDGSKIVWRASRFDNDPDGLADYQRLLKEDMIRPSKLEIFVMDADGSNQQQVTHLGKASFGPYFHPSGQKIIFSSNIDEQREFDLYMINIDGSGLERITYTSQFDGFPMFSLDGKKLVWGSNRNNELPRETNIFIADWVDDVREIVPEVANYHQTLEIKAEDLFHHVRFLADDRLRGRFPGTEGIEYAAHYIAERFAEYGLESIGHSYFQVFEYKDDVGKSINTRNV</sequence>